<feature type="region of interest" description="Disordered" evidence="4">
    <location>
        <begin position="32"/>
        <end position="429"/>
    </location>
</feature>
<dbReference type="InterPro" id="IPR013087">
    <property type="entry name" value="Znf_C2H2_type"/>
</dbReference>
<feature type="compositionally biased region" description="Basic residues" evidence="4">
    <location>
        <begin position="391"/>
        <end position="400"/>
    </location>
</feature>
<reference evidence="6" key="1">
    <citation type="submission" date="2022-01" db="EMBL/GenBank/DDBJ databases">
        <authorList>
            <person name="King R."/>
        </authorList>
    </citation>
    <scope>NUCLEOTIDE SEQUENCE</scope>
</reference>
<feature type="compositionally biased region" description="Low complexity" evidence="4">
    <location>
        <begin position="36"/>
        <end position="53"/>
    </location>
</feature>
<feature type="compositionally biased region" description="Basic residues" evidence="4">
    <location>
        <begin position="250"/>
        <end position="259"/>
    </location>
</feature>
<feature type="compositionally biased region" description="Acidic residues" evidence="4">
    <location>
        <begin position="300"/>
        <end position="309"/>
    </location>
</feature>
<dbReference type="InterPro" id="IPR015943">
    <property type="entry name" value="WD40/YVTN_repeat-like_dom_sf"/>
</dbReference>
<dbReference type="SMART" id="SM00355">
    <property type="entry name" value="ZnF_C2H2"/>
    <property type="match status" value="4"/>
</dbReference>
<comment type="subcellular location">
    <subcellularLocation>
        <location evidence="1">Nucleus</location>
    </subcellularLocation>
</comment>
<dbReference type="GO" id="GO:0005634">
    <property type="term" value="C:nucleus"/>
    <property type="evidence" value="ECO:0007669"/>
    <property type="project" value="UniProtKB-SubCell"/>
</dbReference>
<dbReference type="InterPro" id="IPR052416">
    <property type="entry name" value="GTF3C_component"/>
</dbReference>
<dbReference type="InterPro" id="IPR001680">
    <property type="entry name" value="WD40_rpt"/>
</dbReference>
<evidence type="ECO:0000313" key="7">
    <source>
        <dbReference type="Proteomes" id="UP001153712"/>
    </source>
</evidence>
<feature type="compositionally biased region" description="Basic and acidic residues" evidence="4">
    <location>
        <begin position="347"/>
        <end position="368"/>
    </location>
</feature>
<feature type="domain" description="C2H2-type" evidence="5">
    <location>
        <begin position="677"/>
        <end position="697"/>
    </location>
</feature>
<evidence type="ECO:0000313" key="6">
    <source>
        <dbReference type="EMBL" id="CAG9861375.1"/>
    </source>
</evidence>
<feature type="compositionally biased region" description="Basic and acidic residues" evidence="4">
    <location>
        <begin position="127"/>
        <end position="142"/>
    </location>
</feature>
<feature type="region of interest" description="Disordered" evidence="4">
    <location>
        <begin position="445"/>
        <end position="528"/>
    </location>
</feature>
<feature type="compositionally biased region" description="Polar residues" evidence="4">
    <location>
        <begin position="446"/>
        <end position="460"/>
    </location>
</feature>
<feature type="compositionally biased region" description="Polar residues" evidence="4">
    <location>
        <begin position="99"/>
        <end position="119"/>
    </location>
</feature>
<name>A0A9N9TS81_PHYSR</name>
<dbReference type="EMBL" id="OU900097">
    <property type="protein sequence ID" value="CAG9861375.1"/>
    <property type="molecule type" value="Genomic_DNA"/>
</dbReference>
<feature type="domain" description="C2H2-type" evidence="5">
    <location>
        <begin position="802"/>
        <end position="828"/>
    </location>
</feature>
<evidence type="ECO:0000256" key="3">
    <source>
        <dbReference type="ARBA" id="ARBA00023242"/>
    </source>
</evidence>
<feature type="compositionally biased region" description="Low complexity" evidence="4">
    <location>
        <begin position="215"/>
        <end position="225"/>
    </location>
</feature>
<feature type="compositionally biased region" description="Basic and acidic residues" evidence="4">
    <location>
        <begin position="69"/>
        <end position="78"/>
    </location>
</feature>
<dbReference type="SUPFAM" id="SSF50978">
    <property type="entry name" value="WD40 repeat-like"/>
    <property type="match status" value="1"/>
</dbReference>
<feature type="domain" description="C2H2-type" evidence="5">
    <location>
        <begin position="707"/>
        <end position="728"/>
    </location>
</feature>
<dbReference type="OrthoDB" id="4703at2759"/>
<evidence type="ECO:0000256" key="1">
    <source>
        <dbReference type="ARBA" id="ARBA00004123"/>
    </source>
</evidence>
<evidence type="ECO:0000256" key="4">
    <source>
        <dbReference type="SAM" id="MobiDB-lite"/>
    </source>
</evidence>
<evidence type="ECO:0000256" key="2">
    <source>
        <dbReference type="ARBA" id="ARBA00023163"/>
    </source>
</evidence>
<dbReference type="SMART" id="SM00320">
    <property type="entry name" value="WD40"/>
    <property type="match status" value="3"/>
</dbReference>
<feature type="compositionally biased region" description="Basic and acidic residues" evidence="4">
    <location>
        <begin position="190"/>
        <end position="214"/>
    </location>
</feature>
<feature type="compositionally biased region" description="Polar residues" evidence="4">
    <location>
        <begin position="147"/>
        <end position="175"/>
    </location>
</feature>
<proteinExistence type="predicted"/>
<dbReference type="GO" id="GO:0006383">
    <property type="term" value="P:transcription by RNA polymerase III"/>
    <property type="evidence" value="ECO:0007669"/>
    <property type="project" value="TreeGrafter"/>
</dbReference>
<evidence type="ECO:0000259" key="5">
    <source>
        <dbReference type="SMART" id="SM00355"/>
    </source>
</evidence>
<keyword evidence="2" id="KW-0804">Transcription</keyword>
<dbReference type="PANTHER" id="PTHR15052:SF2">
    <property type="entry name" value="GENERAL TRANSCRIPTION FACTOR 3C POLYPEPTIDE 2"/>
    <property type="match status" value="1"/>
</dbReference>
<protein>
    <recommendedName>
        <fullName evidence="5">C2H2-type domain-containing protein</fullName>
    </recommendedName>
</protein>
<dbReference type="Gene3D" id="2.130.10.10">
    <property type="entry name" value="YVTN repeat-like/Quinoprotein amine dehydrogenase"/>
    <property type="match status" value="1"/>
</dbReference>
<gene>
    <name evidence="6" type="ORF">PHYEVI_LOCUS7715</name>
</gene>
<dbReference type="InterPro" id="IPR036322">
    <property type="entry name" value="WD40_repeat_dom_sf"/>
</dbReference>
<feature type="compositionally biased region" description="Polar residues" evidence="4">
    <location>
        <begin position="480"/>
        <end position="491"/>
    </location>
</feature>
<organism evidence="6 7">
    <name type="scientific">Phyllotreta striolata</name>
    <name type="common">Striped flea beetle</name>
    <name type="synonym">Crioceris striolata</name>
    <dbReference type="NCBI Taxonomy" id="444603"/>
    <lineage>
        <taxon>Eukaryota</taxon>
        <taxon>Metazoa</taxon>
        <taxon>Ecdysozoa</taxon>
        <taxon>Arthropoda</taxon>
        <taxon>Hexapoda</taxon>
        <taxon>Insecta</taxon>
        <taxon>Pterygota</taxon>
        <taxon>Neoptera</taxon>
        <taxon>Endopterygota</taxon>
        <taxon>Coleoptera</taxon>
        <taxon>Polyphaga</taxon>
        <taxon>Cucujiformia</taxon>
        <taxon>Chrysomeloidea</taxon>
        <taxon>Chrysomelidae</taxon>
        <taxon>Galerucinae</taxon>
        <taxon>Alticini</taxon>
        <taxon>Phyllotreta</taxon>
    </lineage>
</organism>
<feature type="domain" description="C2H2-type" evidence="5">
    <location>
        <begin position="834"/>
        <end position="857"/>
    </location>
</feature>
<feature type="compositionally biased region" description="Low complexity" evidence="4">
    <location>
        <begin position="319"/>
        <end position="331"/>
    </location>
</feature>
<accession>A0A9N9TS81</accession>
<sequence length="1461" mass="165600">MDELNKNSTDKKVFILSPDELSKLGILDAATQFKNVPSSSSSSSKDTPVTKSDLSSIFKGKKLLSKNKNGHEASKKPSDPTNKAIILSTETSVSDRSKSTCNTKKLTQKQAKNINNVTHIDSDQTDEINRQSEDTREGKTEILEPVGTTNETNKAVQIGYLSSNGSNSNTRLSTRSVKKESANSSNIITNERDQSNKRTYKKEQKKTNSAKLEETSTTSKPETSSFRPDLHSSRSNSNVGDCDETPLTKVPKKKGRARRNKEPDDTQRYEINTGDSILEASETEHAEIVEEQKKETCTNDLEEMNETGEIETPTQILGRSRNNNSSNVRTRMICKSTKVESSVTTLEEPHSKHHKESELGPEQSRKEEMDDENNVVENKTYESESTTPITQKRKRGRPPKVQKPVDLTPSVIAEAPKTVMEQSQRGRTHVKVKYQEMDNDYKEFETTNIQESTPTTSSTEVAKKKRGRKRKCEFNEDNNDVQSNTEETFIHNNKKKKTSEEANDTVTITESEENILATSSKSSQESSSKAHEEIKVTCCLCRNVFPEIDWPHHNETHHNNLSWRDGETPISLDDPNVKTKLKRLLSKNKSLTCSNCQTAGFKLANFISHLEECLGLVVDGNVTCAKCNETMPRDSWPPHKAKHNNLAWRVGDHPLDLNDEAFVVRTLKGLVKAKKPLFCEKCGASKKSVAGMLSHMGACGNEENAKIKCEICGREMLPYSLPIHMRAHEAAKRAPKATDHFDVDLNSSSTKRRAATKALNRLKEFTSDLSDTSKHFVKQINFEEDNSLVSYLHKELEENDVLKCMFDNCGFSSREVESLVSHLNNCPHKPEEYYLCKTCFRVERSESEMIKHINSSHDIKLRMKVDTDYVVCDEDERTAHEEDVIETRRSVTKKGDCTNKKTRPLFINNVSKKMKNLHELFSHAFQYTYEFVEKNYNQNDLFPSFKCKETDWSLISEDRLEDYIPSAELSCDVATLKTAGMVKECENYTFKKYELFEIEQNDDSTMIFCGAPIRCMAWLPTPYDSLNRAQILAVGTGKDFDEKHLLSENRPEATVVQFWNFGALKDGRTPSKPTLDFCLGIDEGPVWHLEWCPSGCCDVDGTVEWNRRGLLAVGGSSMDVNVYSIPVFNEDKTGLFYKAKPVLTLKLVVDEQNLKRKVFPTKISWSKVSGHNYIAVGYSDGTVAVYNLLALSDNPSSILLPYKVLKNHSHYISALFFIPLSEGNRWLVSSSFDRNVYICDLYNNDKFSCKRGKVIVDGSWMLNWLCFLLGCDEATSLVQPIVAAYSCREYLYSACNLSYSLSTVLTISASDWLNAFVHGNETGEIIFALQHQMLYDNEKQRRHFDNRYLASYVRLIDKTLQPGVDIAKLETETWHEPLAYKEATRKYGVIFCDTVSNFKKQMVQSNSEPSRTNLYPLSAVNKVSFNPNRQACLHYASGYQVGFIRLHCLNFLKNYPNCNVD</sequence>
<feature type="compositionally biased region" description="Basic and acidic residues" evidence="4">
    <location>
        <begin position="282"/>
        <end position="297"/>
    </location>
</feature>
<dbReference type="GO" id="GO:0000127">
    <property type="term" value="C:transcription factor TFIIIC complex"/>
    <property type="evidence" value="ECO:0007669"/>
    <property type="project" value="TreeGrafter"/>
</dbReference>
<keyword evidence="3" id="KW-0539">Nucleus</keyword>
<keyword evidence="7" id="KW-1185">Reference proteome</keyword>
<dbReference type="Proteomes" id="UP001153712">
    <property type="component" value="Chromosome 4"/>
</dbReference>
<dbReference type="PANTHER" id="PTHR15052">
    <property type="entry name" value="RNA POLYMERASE III TRANSCRIPTION INITIATION FACTOR COMPLEX SUBUNIT"/>
    <property type="match status" value="1"/>
</dbReference>